<gene>
    <name evidence="1" type="ORF">KH142_07890</name>
</gene>
<dbReference type="Proteomes" id="UP000727506">
    <property type="component" value="Unassembled WGS sequence"/>
</dbReference>
<dbReference type="EMBL" id="JAGZSV010000172">
    <property type="protein sequence ID" value="MBS6941377.1"/>
    <property type="molecule type" value="Genomic_DNA"/>
</dbReference>
<name>A0A943UU84_9ACTN</name>
<reference evidence="1" key="1">
    <citation type="submission" date="2021-02" db="EMBL/GenBank/DDBJ databases">
        <title>Infant gut strain persistence is associated with maternal origin, phylogeny, and functional potential including surface adhesion and iron acquisition.</title>
        <authorList>
            <person name="Lou Y.C."/>
        </authorList>
    </citation>
    <scope>NUCLEOTIDE SEQUENCE</scope>
    <source>
        <strain evidence="1">L2_039_000G1_dasL2_039_000G1_concoct_11</strain>
    </source>
</reference>
<dbReference type="AlphaFoldDB" id="A0A943UU84"/>
<sequence>MSETIKAQREQLAQAALGNREILEGLISRMESSSRRVRQNTAATLSCVASLDPASVVSYADVFIDALDRPEAQTRWECLDVLTSLVALDSEACAKALAGSESALFDEDSGPLRLSAVRFLCAFGATSKERSRSVWPLLDEAIQCYHGDLEFQDMLVAISLFSESDPDREVADHLRERMEFDAKNAKGILKKRAQHIIDNLDAE</sequence>
<evidence type="ECO:0000313" key="2">
    <source>
        <dbReference type="Proteomes" id="UP000727506"/>
    </source>
</evidence>
<dbReference type="InterPro" id="IPR016024">
    <property type="entry name" value="ARM-type_fold"/>
</dbReference>
<organism evidence="1 2">
    <name type="scientific">Slackia piriformis</name>
    <dbReference type="NCBI Taxonomy" id="626934"/>
    <lineage>
        <taxon>Bacteria</taxon>
        <taxon>Bacillati</taxon>
        <taxon>Actinomycetota</taxon>
        <taxon>Coriobacteriia</taxon>
        <taxon>Eggerthellales</taxon>
        <taxon>Eggerthellaceae</taxon>
        <taxon>Slackia</taxon>
    </lineage>
</organism>
<evidence type="ECO:0008006" key="3">
    <source>
        <dbReference type="Google" id="ProtNLM"/>
    </source>
</evidence>
<proteinExistence type="predicted"/>
<dbReference type="Gene3D" id="1.25.10.10">
    <property type="entry name" value="Leucine-rich Repeat Variant"/>
    <property type="match status" value="1"/>
</dbReference>
<accession>A0A943UU84</accession>
<comment type="caution">
    <text evidence="1">The sequence shown here is derived from an EMBL/GenBank/DDBJ whole genome shotgun (WGS) entry which is preliminary data.</text>
</comment>
<evidence type="ECO:0000313" key="1">
    <source>
        <dbReference type="EMBL" id="MBS6941377.1"/>
    </source>
</evidence>
<dbReference type="InterPro" id="IPR011989">
    <property type="entry name" value="ARM-like"/>
</dbReference>
<protein>
    <recommendedName>
        <fullName evidence="3">HEAT repeat domain-containing protein</fullName>
    </recommendedName>
</protein>
<dbReference type="SUPFAM" id="SSF48371">
    <property type="entry name" value="ARM repeat"/>
    <property type="match status" value="1"/>
</dbReference>